<dbReference type="InterPro" id="IPR041667">
    <property type="entry name" value="Cupin_8"/>
</dbReference>
<dbReference type="PANTHER" id="PTHR12461">
    <property type="entry name" value="HYPOXIA-INDUCIBLE FACTOR 1 ALPHA INHIBITOR-RELATED"/>
    <property type="match status" value="1"/>
</dbReference>
<feature type="domain" description="JmjC" evidence="2">
    <location>
        <begin position="167"/>
        <end position="332"/>
    </location>
</feature>
<keyword evidence="1" id="KW-0732">Signal</keyword>
<dbReference type="Pfam" id="PF13621">
    <property type="entry name" value="Cupin_8"/>
    <property type="match status" value="1"/>
</dbReference>
<reference evidence="3" key="2">
    <citation type="journal article" date="2023" name="IMA Fungus">
        <title>Comparative genomic study of the Penicillium genus elucidates a diverse pangenome and 15 lateral gene transfer events.</title>
        <authorList>
            <person name="Petersen C."/>
            <person name="Sorensen T."/>
            <person name="Nielsen M.R."/>
            <person name="Sondergaard T.E."/>
            <person name="Sorensen J.L."/>
            <person name="Fitzpatrick D.A."/>
            <person name="Frisvad J.C."/>
            <person name="Nielsen K.L."/>
        </authorList>
    </citation>
    <scope>NUCLEOTIDE SEQUENCE</scope>
    <source>
        <strain evidence="3">IBT 21917</strain>
    </source>
</reference>
<evidence type="ECO:0000256" key="1">
    <source>
        <dbReference type="SAM" id="SignalP"/>
    </source>
</evidence>
<dbReference type="SUPFAM" id="SSF51197">
    <property type="entry name" value="Clavaminate synthase-like"/>
    <property type="match status" value="1"/>
</dbReference>
<sequence length="332" mass="36857">MRSPRLFILSALMFCHRACKRVSSWARDRPLPAWRPISTSGSYRLLDALSSVEIDVFRQRCFTPEQPGLLPRSHFRHLPAVTNWFQRDVTPSGESKARLSVEYLQTNAADALVPLELTEAAARSSTDEPAPSHEGTEIASFRQFHAPLSLFLEWMRVAETSPQAARLYLAQCQLLDLPPILRRDFPTPDLVAQAGKGDVYDTNVWIGHPPTYTPLHRDPNPNLFVQLAGQKVVRLLPPADGLSLFSAVRARLGKSGGKDAAVFRGEEMMQGQERALLDQMVWEVTASAGAEGGSGYEVLLEAGDGLFIPKGWWHSIKGIGEGVTGSVNWWFR</sequence>
<name>A0A9W9IJ29_9EURO</name>
<protein>
    <recommendedName>
        <fullName evidence="2">JmjC domain-containing protein</fullName>
    </recommendedName>
</protein>
<proteinExistence type="predicted"/>
<dbReference type="PANTHER" id="PTHR12461:SF105">
    <property type="entry name" value="HYPOXIA-INDUCIBLE FACTOR 1-ALPHA INHIBITOR"/>
    <property type="match status" value="1"/>
</dbReference>
<dbReference type="Proteomes" id="UP001146351">
    <property type="component" value="Unassembled WGS sequence"/>
</dbReference>
<keyword evidence="4" id="KW-1185">Reference proteome</keyword>
<evidence type="ECO:0000313" key="3">
    <source>
        <dbReference type="EMBL" id="KAJ5179028.1"/>
    </source>
</evidence>
<dbReference type="InterPro" id="IPR003347">
    <property type="entry name" value="JmjC_dom"/>
</dbReference>
<gene>
    <name evidence="3" type="ORF">N7492_002238</name>
</gene>
<dbReference type="Gene3D" id="2.60.120.650">
    <property type="entry name" value="Cupin"/>
    <property type="match status" value="1"/>
</dbReference>
<accession>A0A9W9IJ29</accession>
<reference evidence="3" key="1">
    <citation type="submission" date="2022-11" db="EMBL/GenBank/DDBJ databases">
        <authorList>
            <person name="Petersen C."/>
        </authorList>
    </citation>
    <scope>NUCLEOTIDE SEQUENCE</scope>
    <source>
        <strain evidence="3">IBT 21917</strain>
    </source>
</reference>
<dbReference type="PROSITE" id="PS51184">
    <property type="entry name" value="JMJC"/>
    <property type="match status" value="1"/>
</dbReference>
<comment type="caution">
    <text evidence="3">The sequence shown here is derived from an EMBL/GenBank/DDBJ whole genome shotgun (WGS) entry which is preliminary data.</text>
</comment>
<evidence type="ECO:0000313" key="4">
    <source>
        <dbReference type="Proteomes" id="UP001146351"/>
    </source>
</evidence>
<dbReference type="EMBL" id="JAPQKO010000002">
    <property type="protein sequence ID" value="KAJ5179028.1"/>
    <property type="molecule type" value="Genomic_DNA"/>
</dbReference>
<evidence type="ECO:0000259" key="2">
    <source>
        <dbReference type="PROSITE" id="PS51184"/>
    </source>
</evidence>
<dbReference type="SMART" id="SM00558">
    <property type="entry name" value="JmjC"/>
    <property type="match status" value="1"/>
</dbReference>
<feature type="signal peptide" evidence="1">
    <location>
        <begin position="1"/>
        <end position="20"/>
    </location>
</feature>
<dbReference type="AlphaFoldDB" id="A0A9W9IJ29"/>
<feature type="chain" id="PRO_5040968646" description="JmjC domain-containing protein" evidence="1">
    <location>
        <begin position="21"/>
        <end position="332"/>
    </location>
</feature>
<dbReference type="OrthoDB" id="263283at2759"/>
<organism evidence="3 4">
    <name type="scientific">Penicillium capsulatum</name>
    <dbReference type="NCBI Taxonomy" id="69766"/>
    <lineage>
        <taxon>Eukaryota</taxon>
        <taxon>Fungi</taxon>
        <taxon>Dikarya</taxon>
        <taxon>Ascomycota</taxon>
        <taxon>Pezizomycotina</taxon>
        <taxon>Eurotiomycetes</taxon>
        <taxon>Eurotiomycetidae</taxon>
        <taxon>Eurotiales</taxon>
        <taxon>Aspergillaceae</taxon>
        <taxon>Penicillium</taxon>
    </lineage>
</organism>